<organism evidence="3 4">
    <name type="scientific">Rubripirellula reticaptiva</name>
    <dbReference type="NCBI Taxonomy" id="2528013"/>
    <lineage>
        <taxon>Bacteria</taxon>
        <taxon>Pseudomonadati</taxon>
        <taxon>Planctomycetota</taxon>
        <taxon>Planctomycetia</taxon>
        <taxon>Pirellulales</taxon>
        <taxon>Pirellulaceae</taxon>
        <taxon>Rubripirellula</taxon>
    </lineage>
</organism>
<reference evidence="3 4" key="1">
    <citation type="submission" date="2019-02" db="EMBL/GenBank/DDBJ databases">
        <title>Deep-cultivation of Planctomycetes and their phenomic and genomic characterization uncovers novel biology.</title>
        <authorList>
            <person name="Wiegand S."/>
            <person name="Jogler M."/>
            <person name="Boedeker C."/>
            <person name="Pinto D."/>
            <person name="Vollmers J."/>
            <person name="Rivas-Marin E."/>
            <person name="Kohn T."/>
            <person name="Peeters S.H."/>
            <person name="Heuer A."/>
            <person name="Rast P."/>
            <person name="Oberbeckmann S."/>
            <person name="Bunk B."/>
            <person name="Jeske O."/>
            <person name="Meyerdierks A."/>
            <person name="Storesund J.E."/>
            <person name="Kallscheuer N."/>
            <person name="Luecker S."/>
            <person name="Lage O.M."/>
            <person name="Pohl T."/>
            <person name="Merkel B.J."/>
            <person name="Hornburger P."/>
            <person name="Mueller R.-W."/>
            <person name="Bruemmer F."/>
            <person name="Labrenz M."/>
            <person name="Spormann A.M."/>
            <person name="Op Den Camp H."/>
            <person name="Overmann J."/>
            <person name="Amann R."/>
            <person name="Jetten M.S.M."/>
            <person name="Mascher T."/>
            <person name="Medema M.H."/>
            <person name="Devos D.P."/>
            <person name="Kaster A.-K."/>
            <person name="Ovreas L."/>
            <person name="Rohde M."/>
            <person name="Galperin M.Y."/>
            <person name="Jogler C."/>
        </authorList>
    </citation>
    <scope>NUCLEOTIDE SEQUENCE [LARGE SCALE GENOMIC DNA]</scope>
    <source>
        <strain evidence="3 4">Poly59</strain>
    </source>
</reference>
<keyword evidence="1" id="KW-0472">Membrane</keyword>
<dbReference type="Pfam" id="PF07589">
    <property type="entry name" value="PEP-CTERM"/>
    <property type="match status" value="1"/>
</dbReference>
<dbReference type="NCBIfam" id="TIGR02595">
    <property type="entry name" value="PEP_CTERM"/>
    <property type="match status" value="1"/>
</dbReference>
<gene>
    <name evidence="3" type="ORF">Poly59_44310</name>
</gene>
<dbReference type="AlphaFoldDB" id="A0A5C6EQC9"/>
<name>A0A5C6EQC9_9BACT</name>
<evidence type="ECO:0000313" key="4">
    <source>
        <dbReference type="Proteomes" id="UP000317977"/>
    </source>
</evidence>
<dbReference type="InterPro" id="IPR013424">
    <property type="entry name" value="Ice-binding_C"/>
</dbReference>
<keyword evidence="4" id="KW-1185">Reference proteome</keyword>
<feature type="transmembrane region" description="Helical" evidence="1">
    <location>
        <begin position="20"/>
        <end position="42"/>
    </location>
</feature>
<evidence type="ECO:0000313" key="3">
    <source>
        <dbReference type="EMBL" id="TWU49806.1"/>
    </source>
</evidence>
<protein>
    <recommendedName>
        <fullName evidence="2">Ice-binding protein C-terminal domain-containing protein</fullName>
    </recommendedName>
</protein>
<keyword evidence="1" id="KW-1133">Transmembrane helix</keyword>
<accession>A0A5C6EQC9</accession>
<feature type="domain" description="Ice-binding protein C-terminal" evidence="2">
    <location>
        <begin position="325"/>
        <end position="349"/>
    </location>
</feature>
<dbReference type="SUPFAM" id="SSF50494">
    <property type="entry name" value="Trypsin-like serine proteases"/>
    <property type="match status" value="1"/>
</dbReference>
<dbReference type="InterPro" id="IPR009003">
    <property type="entry name" value="Peptidase_S1_PA"/>
</dbReference>
<evidence type="ECO:0000256" key="1">
    <source>
        <dbReference type="SAM" id="Phobius"/>
    </source>
</evidence>
<dbReference type="EMBL" id="SJPX01000004">
    <property type="protein sequence ID" value="TWU49806.1"/>
    <property type="molecule type" value="Genomic_DNA"/>
</dbReference>
<dbReference type="Proteomes" id="UP000317977">
    <property type="component" value="Unassembled WGS sequence"/>
</dbReference>
<feature type="transmembrane region" description="Helical" evidence="1">
    <location>
        <begin position="54"/>
        <end position="78"/>
    </location>
</feature>
<evidence type="ECO:0000259" key="2">
    <source>
        <dbReference type="Pfam" id="PF07589"/>
    </source>
</evidence>
<proteinExistence type="predicted"/>
<sequence length="353" mass="36706">MLNRECKPGQLQCWELLNASLASAVVPLLHKIFSLVVAVLFIKIAHQVLCQRGLSFCIIGLLGSFLTMPGYGAVINVYDAAVNDRYISGTTPNPGFILDEADISGIGGRAALITPRHFITAAHVGGAPFTATFRGVDGIVRSYTSSTFIDLTTTYNDGVGIVSTASDIRMYTLSLADTVAAEVEPIAIALGSASDFLNQEITIFGNGDQAGRNIIDAVGVADFGGGSRATVNVVYSFDTVTNGGVGGLGNLETGLIGGDSGRQAVIQVGSQLALIGTNFGISDAADAAARNQYDSYTTLLSPYVDQIVAQAALTGQTVQTVTVVAVPEPSSLVAMLMMGGVAAVGYRRRSNRV</sequence>
<dbReference type="OrthoDB" id="265259at2"/>
<comment type="caution">
    <text evidence="3">The sequence shown here is derived from an EMBL/GenBank/DDBJ whole genome shotgun (WGS) entry which is preliminary data.</text>
</comment>
<keyword evidence="1" id="KW-0812">Transmembrane</keyword>